<feature type="signal peptide" evidence="1">
    <location>
        <begin position="1"/>
        <end position="26"/>
    </location>
</feature>
<evidence type="ECO:0000256" key="1">
    <source>
        <dbReference type="SAM" id="SignalP"/>
    </source>
</evidence>
<gene>
    <name evidence="2" type="ORF">BDV95DRAFT_194891</name>
</gene>
<proteinExistence type="predicted"/>
<keyword evidence="3" id="KW-1185">Reference proteome</keyword>
<evidence type="ECO:0000313" key="3">
    <source>
        <dbReference type="Proteomes" id="UP000481861"/>
    </source>
</evidence>
<evidence type="ECO:0008006" key="4">
    <source>
        <dbReference type="Google" id="ProtNLM"/>
    </source>
</evidence>
<protein>
    <recommendedName>
        <fullName evidence="4">Secreted protein</fullName>
    </recommendedName>
</protein>
<organism evidence="2 3">
    <name type="scientific">Massariosphaeria phaeospora</name>
    <dbReference type="NCBI Taxonomy" id="100035"/>
    <lineage>
        <taxon>Eukaryota</taxon>
        <taxon>Fungi</taxon>
        <taxon>Dikarya</taxon>
        <taxon>Ascomycota</taxon>
        <taxon>Pezizomycotina</taxon>
        <taxon>Dothideomycetes</taxon>
        <taxon>Pleosporomycetidae</taxon>
        <taxon>Pleosporales</taxon>
        <taxon>Pleosporales incertae sedis</taxon>
        <taxon>Massariosphaeria</taxon>
    </lineage>
</organism>
<accession>A0A7C8M3P1</accession>
<sequence>MCICRTLSIYIILVCLFYHSFDFSSCAPSLSVHAINTNCTILLLVQCALKHSRMYSVNKSPCSSLKRVEFPRLVILSKCIGILKLHGAQRPSNHTQDPSAVTSCSIALHLHSFLKDTAAPLTTSRTLPLDIHALHTTHYYHIDNSHTIPLYDLSTDRSSRNISACLFGN</sequence>
<feature type="chain" id="PRO_5028846234" description="Secreted protein" evidence="1">
    <location>
        <begin position="27"/>
        <end position="169"/>
    </location>
</feature>
<comment type="caution">
    <text evidence="2">The sequence shown here is derived from an EMBL/GenBank/DDBJ whole genome shotgun (WGS) entry which is preliminary data.</text>
</comment>
<keyword evidence="1" id="KW-0732">Signal</keyword>
<evidence type="ECO:0000313" key="2">
    <source>
        <dbReference type="EMBL" id="KAF2866681.1"/>
    </source>
</evidence>
<name>A0A7C8M3P1_9PLEO</name>
<dbReference type="AlphaFoldDB" id="A0A7C8M3P1"/>
<dbReference type="Proteomes" id="UP000481861">
    <property type="component" value="Unassembled WGS sequence"/>
</dbReference>
<reference evidence="2 3" key="1">
    <citation type="submission" date="2020-01" db="EMBL/GenBank/DDBJ databases">
        <authorList>
            <consortium name="DOE Joint Genome Institute"/>
            <person name="Haridas S."/>
            <person name="Albert R."/>
            <person name="Binder M."/>
            <person name="Bloem J."/>
            <person name="Labutti K."/>
            <person name="Salamov A."/>
            <person name="Andreopoulos B."/>
            <person name="Baker S.E."/>
            <person name="Barry K."/>
            <person name="Bills G."/>
            <person name="Bluhm B.H."/>
            <person name="Cannon C."/>
            <person name="Castanera R."/>
            <person name="Culley D.E."/>
            <person name="Daum C."/>
            <person name="Ezra D."/>
            <person name="Gonzalez J.B."/>
            <person name="Henrissat B."/>
            <person name="Kuo A."/>
            <person name="Liang C."/>
            <person name="Lipzen A."/>
            <person name="Lutzoni F."/>
            <person name="Magnuson J."/>
            <person name="Mondo S."/>
            <person name="Nolan M."/>
            <person name="Ohm R."/>
            <person name="Pangilinan J."/>
            <person name="Park H.-J.H."/>
            <person name="Ramirez L."/>
            <person name="Alfaro M."/>
            <person name="Sun H."/>
            <person name="Tritt A."/>
            <person name="Yoshinaga Y."/>
            <person name="Zwiers L.-H.L."/>
            <person name="Turgeon B.G."/>
            <person name="Goodwin S.B."/>
            <person name="Spatafora J.W."/>
            <person name="Crous P.W."/>
            <person name="Grigoriev I.V."/>
        </authorList>
    </citation>
    <scope>NUCLEOTIDE SEQUENCE [LARGE SCALE GENOMIC DNA]</scope>
    <source>
        <strain evidence="2 3">CBS 611.86</strain>
    </source>
</reference>
<dbReference type="EMBL" id="JAADJZ010000026">
    <property type="protein sequence ID" value="KAF2866681.1"/>
    <property type="molecule type" value="Genomic_DNA"/>
</dbReference>